<comment type="caution">
    <text evidence="1">The sequence shown here is derived from an EMBL/GenBank/DDBJ whole genome shotgun (WGS) entry which is preliminary data.</text>
</comment>
<dbReference type="SUPFAM" id="SSF48452">
    <property type="entry name" value="TPR-like"/>
    <property type="match status" value="1"/>
</dbReference>
<reference evidence="1 2" key="1">
    <citation type="journal article" date="2016" name="Nat. Commun.">
        <title>Thousands of microbial genomes shed light on interconnected biogeochemical processes in an aquifer system.</title>
        <authorList>
            <person name="Anantharaman K."/>
            <person name="Brown C.T."/>
            <person name="Hug L.A."/>
            <person name="Sharon I."/>
            <person name="Castelle C.J."/>
            <person name="Probst A.J."/>
            <person name="Thomas B.C."/>
            <person name="Singh A."/>
            <person name="Wilkins M.J."/>
            <person name="Karaoz U."/>
            <person name="Brodie E.L."/>
            <person name="Williams K.H."/>
            <person name="Hubbard S.S."/>
            <person name="Banfield J.F."/>
        </authorList>
    </citation>
    <scope>NUCLEOTIDE SEQUENCE [LARGE SCALE GENOMIC DNA]</scope>
</reference>
<evidence type="ECO:0000313" key="1">
    <source>
        <dbReference type="EMBL" id="OGC12835.1"/>
    </source>
</evidence>
<dbReference type="AlphaFoldDB" id="A0A1F4RXD2"/>
<sequence>MAQVSFNKITSVVASRIGRVLTGDIHTRNPKTQRVLFSRVIAPVLAGEITLSPVKNLAVDIFTKARRTRFFILVADEICYRFNREAMSFGSFSGSKKREFVEAAKFIRRLEHVEAFLCGDDDLDVDRNLMAVLQHEKEPPESQDKKITLHEQAILDFNSVTAKRRRMLLADFSLIGDRLDKTVNALAVAEKKAEALLLTERYFDLVLKTGRRTLIIKAAKGFASLGDKDRAIAIIQSYGTKEATMKRFFDFIEIAKVAVNCKKTETAIAITEAGLPFFISSRPSGCFPYVIGKIAYLGNIKKALEYASLIRNHGEIAYLFSEISGAYVLQGETEKAKEIIERAYKAAMKLHNIDSVVRVLISIAGHYFNMGDENKAKEIIGDCIRRIILEDPSTCWKIDLFSRVGEGAVDFGMNDISFAVAEAAFASAKYFEDLLNVAKLSEKLGVFDVAYRSLEAGYNLLIREDDFFKMIRYLKIAEGLIQIDPQIASERRIQLVRLKAEEKFILDLNSPSEEIRQCAIKGYQDIRTQDPRIKGPLAKMVFETHSWKDALNILTNVGRDFVDSALFEFLKVRSDIVSDGRLFQLRSDSSVRWLPNTYPELEKIKEGRLERAKSDVSAYERVFHNDYFTFAEQDSIYCCWGEKRDLSEQEAMAHSAAEYYLKERARDMLFNENLCLHEEPTSLAVLEMVLRNPWALEFLGSLTLEKLDEEKISAIARFLGLNDDQEEKFLKVYREEREAKGEAFTTLFNMSRAFSSSARIAFPRAFETIYDLMQISEKAKLKVPGLIDQAIKAIPEKKDLAHITAKYRAIPLDVICFAICYVNGMSFDSILSNFNTVFSAKNIKDSRNNKLSIRNALVKIYLSESKLNIAAVIDLLLLVENGFGKSDQKAFVEALRYIESLGVFGDLIATVEETVSQG</sequence>
<proteinExistence type="predicted"/>
<accession>A0A1F4RXD2</accession>
<dbReference type="Gene3D" id="1.25.40.10">
    <property type="entry name" value="Tetratricopeptide repeat domain"/>
    <property type="match status" value="1"/>
</dbReference>
<gene>
    <name evidence="1" type="ORF">A2290_06585</name>
</gene>
<protein>
    <submittedName>
        <fullName evidence="1">Uncharacterized protein</fullName>
    </submittedName>
</protein>
<organism evidence="1 2">
    <name type="scientific">candidate division WOR-1 bacterium RIFOXYB2_FULL_36_35</name>
    <dbReference type="NCBI Taxonomy" id="1802578"/>
    <lineage>
        <taxon>Bacteria</taxon>
        <taxon>Bacillati</taxon>
        <taxon>Saganbacteria</taxon>
    </lineage>
</organism>
<evidence type="ECO:0000313" key="2">
    <source>
        <dbReference type="Proteomes" id="UP000177905"/>
    </source>
</evidence>
<dbReference type="EMBL" id="MEUA01000065">
    <property type="protein sequence ID" value="OGC12835.1"/>
    <property type="molecule type" value="Genomic_DNA"/>
</dbReference>
<name>A0A1F4RXD2_UNCSA</name>
<dbReference type="InterPro" id="IPR011990">
    <property type="entry name" value="TPR-like_helical_dom_sf"/>
</dbReference>
<dbReference type="Proteomes" id="UP000177905">
    <property type="component" value="Unassembled WGS sequence"/>
</dbReference>